<dbReference type="Proteomes" id="UP000217771">
    <property type="component" value="Unassembled WGS sequence"/>
</dbReference>
<accession>A0A2A2F4D1</accession>
<reference evidence="2 3" key="1">
    <citation type="submission" date="2017-08" db="EMBL/GenBank/DDBJ databases">
        <title>Halomonas alkalisoli sp. nov., isolated from saline alkaline soil.</title>
        <authorList>
            <person name="Wang D."/>
            <person name="Zhang G."/>
        </authorList>
    </citation>
    <scope>NUCLEOTIDE SEQUENCE [LARGE SCALE GENOMIC DNA]</scope>
    <source>
        <strain evidence="2 3">WRN001</strain>
    </source>
</reference>
<evidence type="ECO:0000313" key="2">
    <source>
        <dbReference type="EMBL" id="PAU79462.1"/>
    </source>
</evidence>
<dbReference type="OrthoDB" id="14556at2"/>
<protein>
    <submittedName>
        <fullName evidence="2">DNA polymerase III subunit beta</fullName>
    </submittedName>
</protein>
<keyword evidence="3" id="KW-1185">Reference proteome</keyword>
<feature type="domain" description="Polymerase nucleotidyl transferase" evidence="1">
    <location>
        <begin position="8"/>
        <end position="88"/>
    </location>
</feature>
<dbReference type="Gene3D" id="3.30.460.10">
    <property type="entry name" value="Beta Polymerase, domain 2"/>
    <property type="match status" value="1"/>
</dbReference>
<name>A0A2A2F4D1_9GAMM</name>
<comment type="caution">
    <text evidence="2">The sequence shown here is derived from an EMBL/GenBank/DDBJ whole genome shotgun (WGS) entry which is preliminary data.</text>
</comment>
<gene>
    <name evidence="2" type="ORF">CK498_03610</name>
</gene>
<dbReference type="Pfam" id="PF01909">
    <property type="entry name" value="NTP_transf_2"/>
    <property type="match status" value="1"/>
</dbReference>
<sequence>MRLSEKDIKIIKSATKDIFGSDAQVVLFGSRTDDAARGGDIDLLVQVDTFVERPAWDVARLQAKIIKQLGDRKIDILLDAPNMPKAAIHRVAKAQGIAL</sequence>
<evidence type="ECO:0000313" key="3">
    <source>
        <dbReference type="Proteomes" id="UP000217771"/>
    </source>
</evidence>
<dbReference type="InterPro" id="IPR002934">
    <property type="entry name" value="Polymerase_NTP_transf_dom"/>
</dbReference>
<dbReference type="GO" id="GO:0016779">
    <property type="term" value="F:nucleotidyltransferase activity"/>
    <property type="evidence" value="ECO:0007669"/>
    <property type="project" value="InterPro"/>
</dbReference>
<proteinExistence type="predicted"/>
<dbReference type="AlphaFoldDB" id="A0A2A2F4D1"/>
<organism evidence="2 3">
    <name type="scientific">Halomonas salipaludis</name>
    <dbReference type="NCBI Taxonomy" id="2032625"/>
    <lineage>
        <taxon>Bacteria</taxon>
        <taxon>Pseudomonadati</taxon>
        <taxon>Pseudomonadota</taxon>
        <taxon>Gammaproteobacteria</taxon>
        <taxon>Oceanospirillales</taxon>
        <taxon>Halomonadaceae</taxon>
        <taxon>Halomonas</taxon>
    </lineage>
</organism>
<evidence type="ECO:0000259" key="1">
    <source>
        <dbReference type="Pfam" id="PF01909"/>
    </source>
</evidence>
<dbReference type="SUPFAM" id="SSF81301">
    <property type="entry name" value="Nucleotidyltransferase"/>
    <property type="match status" value="1"/>
</dbReference>
<dbReference type="RefSeq" id="WP_095619472.1">
    <property type="nucleotide sequence ID" value="NZ_NSKB01000001.1"/>
</dbReference>
<dbReference type="InterPro" id="IPR043519">
    <property type="entry name" value="NT_sf"/>
</dbReference>
<dbReference type="CDD" id="cd05403">
    <property type="entry name" value="NT_KNTase_like"/>
    <property type="match status" value="1"/>
</dbReference>
<dbReference type="EMBL" id="NSKB01000001">
    <property type="protein sequence ID" value="PAU79462.1"/>
    <property type="molecule type" value="Genomic_DNA"/>
</dbReference>